<proteinExistence type="predicted"/>
<dbReference type="InterPro" id="IPR052026">
    <property type="entry name" value="ExeA_AAA_ATPase_DNA-bind"/>
</dbReference>
<dbReference type="Pfam" id="PF05621">
    <property type="entry name" value="TniB"/>
    <property type="match status" value="1"/>
</dbReference>
<evidence type="ECO:0000313" key="1">
    <source>
        <dbReference type="EMBL" id="TPE44550.1"/>
    </source>
</evidence>
<dbReference type="OrthoDB" id="6058098at2"/>
<accession>A0A501W857</accession>
<dbReference type="EMBL" id="VFRR01000083">
    <property type="protein sequence ID" value="TPE44550.1"/>
    <property type="molecule type" value="Genomic_DNA"/>
</dbReference>
<dbReference type="PROSITE" id="PS00675">
    <property type="entry name" value="SIGMA54_INTERACT_1"/>
    <property type="match status" value="1"/>
</dbReference>
<dbReference type="PANTHER" id="PTHR35894">
    <property type="entry name" value="GENERAL SECRETION PATHWAY PROTEIN A-RELATED"/>
    <property type="match status" value="1"/>
</dbReference>
<protein>
    <submittedName>
        <fullName evidence="1">Transposase</fullName>
    </submittedName>
</protein>
<evidence type="ECO:0000313" key="2">
    <source>
        <dbReference type="Proteomes" id="UP000315901"/>
    </source>
</evidence>
<dbReference type="InterPro" id="IPR025662">
    <property type="entry name" value="Sigma_54_int_dom_ATP-bd_1"/>
</dbReference>
<dbReference type="Gene3D" id="3.40.50.300">
    <property type="entry name" value="P-loop containing nucleotide triphosphate hydrolases"/>
    <property type="match status" value="1"/>
</dbReference>
<dbReference type="AlphaFoldDB" id="A0A501W857"/>
<dbReference type="SUPFAM" id="SSF52540">
    <property type="entry name" value="P-loop containing nucleoside triphosphate hydrolases"/>
    <property type="match status" value="1"/>
</dbReference>
<reference evidence="1 2" key="1">
    <citation type="submission" date="2019-06" db="EMBL/GenBank/DDBJ databases">
        <title>A novel bacterium of genus Marinomonas, isolated from coastal sand.</title>
        <authorList>
            <person name="Huang H."/>
            <person name="Mo K."/>
            <person name="Hu Y."/>
        </authorList>
    </citation>
    <scope>NUCLEOTIDE SEQUENCE [LARGE SCALE GENOMIC DNA]</scope>
    <source>
        <strain evidence="1 2">HB171799</strain>
    </source>
</reference>
<sequence>MRWQMGLSDANRAKLREFKDCFCPYTPVCRVLNDLESLYQSSEIGGDQLSMLLRGDTGTGKSAIIHHFCNIKNGINLESIPVLLSRVPSKLTVEDMTRQLLSDLGVFGSSTHRAKNAQSDAHLTNRLLDALKVKNTKMIIINEFQELIEFKGARDRQAIGNRLKLISEEAAVPIVLVGMPWIDEILNDSQWASRLATRTHTLQYFSLSKRIREYFEFLEAIETYVPCEIETSIIDFEISIALFAASCGEMRQLKAILTEAIKLCLISGEPFSKQALSHSFANLYAGIENPFDMPKEKIKVREVEMHSRYIRGDSTHRAAIEPRRLSDFMSLTQILSKK</sequence>
<dbReference type="PANTHER" id="PTHR35894:SF1">
    <property type="entry name" value="PHOSPHORIBULOKINASE _ URIDINE KINASE FAMILY"/>
    <property type="match status" value="1"/>
</dbReference>
<gene>
    <name evidence="1" type="ORF">FJM67_16965</name>
</gene>
<dbReference type="Proteomes" id="UP000315901">
    <property type="component" value="Unassembled WGS sequence"/>
</dbReference>
<dbReference type="InterPro" id="IPR027417">
    <property type="entry name" value="P-loop_NTPase"/>
</dbReference>
<dbReference type="InterPro" id="IPR008868">
    <property type="entry name" value="TniB"/>
</dbReference>
<organism evidence="1 2">
    <name type="scientific">Maribrevibacterium harenarium</name>
    <dbReference type="NCBI Taxonomy" id="2589817"/>
    <lineage>
        <taxon>Bacteria</taxon>
        <taxon>Pseudomonadati</taxon>
        <taxon>Pseudomonadota</taxon>
        <taxon>Gammaproteobacteria</taxon>
        <taxon>Oceanospirillales</taxon>
        <taxon>Oceanospirillaceae</taxon>
        <taxon>Maribrevibacterium</taxon>
    </lineage>
</organism>
<name>A0A501W857_9GAMM</name>
<comment type="caution">
    <text evidence="1">The sequence shown here is derived from an EMBL/GenBank/DDBJ whole genome shotgun (WGS) entry which is preliminary data.</text>
</comment>
<keyword evidence="2" id="KW-1185">Reference proteome</keyword>